<dbReference type="InterPro" id="IPR001461">
    <property type="entry name" value="Aspartic_peptidase_A1"/>
</dbReference>
<dbReference type="Pfam" id="PF00026">
    <property type="entry name" value="Asp"/>
    <property type="match status" value="1"/>
</dbReference>
<keyword evidence="5" id="KW-0732">Signal</keyword>
<keyword evidence="4" id="KW-0378">Hydrolase</keyword>
<dbReference type="GO" id="GO:0006508">
    <property type="term" value="P:proteolysis"/>
    <property type="evidence" value="ECO:0007669"/>
    <property type="project" value="UniProtKB-KW"/>
</dbReference>
<dbReference type="GeneID" id="64658624"/>
<dbReference type="SUPFAM" id="SSF50630">
    <property type="entry name" value="Acid proteases"/>
    <property type="match status" value="1"/>
</dbReference>
<keyword evidence="8" id="KW-1185">Reference proteome</keyword>
<evidence type="ECO:0000313" key="7">
    <source>
        <dbReference type="EMBL" id="KAG1899644.1"/>
    </source>
</evidence>
<dbReference type="Proteomes" id="UP001195769">
    <property type="component" value="Unassembled WGS sequence"/>
</dbReference>
<feature type="domain" description="Peptidase A1" evidence="6">
    <location>
        <begin position="79"/>
        <end position="404"/>
    </location>
</feature>
<evidence type="ECO:0000256" key="4">
    <source>
        <dbReference type="RuleBase" id="RU000454"/>
    </source>
</evidence>
<dbReference type="InterPro" id="IPR034164">
    <property type="entry name" value="Pepsin-like_dom"/>
</dbReference>
<dbReference type="InterPro" id="IPR033121">
    <property type="entry name" value="PEPTIDASE_A1"/>
</dbReference>
<dbReference type="PROSITE" id="PS51767">
    <property type="entry name" value="PEPTIDASE_A1"/>
    <property type="match status" value="1"/>
</dbReference>
<evidence type="ECO:0000256" key="3">
    <source>
        <dbReference type="PIRSR" id="PIRSR601461-1"/>
    </source>
</evidence>
<dbReference type="PROSITE" id="PS00141">
    <property type="entry name" value="ASP_PROTEASE"/>
    <property type="match status" value="1"/>
</dbReference>
<dbReference type="GO" id="GO:0004190">
    <property type="term" value="F:aspartic-type endopeptidase activity"/>
    <property type="evidence" value="ECO:0007669"/>
    <property type="project" value="UniProtKB-KW"/>
</dbReference>
<dbReference type="AlphaFoldDB" id="A0AAD4E731"/>
<dbReference type="RefSeq" id="XP_041225220.1">
    <property type="nucleotide sequence ID" value="XM_041364326.1"/>
</dbReference>
<evidence type="ECO:0000256" key="2">
    <source>
        <dbReference type="ARBA" id="ARBA00022750"/>
    </source>
</evidence>
<protein>
    <submittedName>
        <fullName evidence="7">Aspartic peptidase domain-containing protein</fullName>
    </submittedName>
</protein>
<dbReference type="PRINTS" id="PR00792">
    <property type="entry name" value="PEPSIN"/>
</dbReference>
<feature type="active site" evidence="3">
    <location>
        <position position="97"/>
    </location>
</feature>
<proteinExistence type="inferred from homology"/>
<dbReference type="Gene3D" id="2.40.70.10">
    <property type="entry name" value="Acid Proteases"/>
    <property type="match status" value="2"/>
</dbReference>
<comment type="caution">
    <text evidence="7">The sequence shown here is derived from an EMBL/GenBank/DDBJ whole genome shotgun (WGS) entry which is preliminary data.</text>
</comment>
<evidence type="ECO:0000256" key="1">
    <source>
        <dbReference type="ARBA" id="ARBA00007447"/>
    </source>
</evidence>
<keyword evidence="2 4" id="KW-0064">Aspartyl protease</keyword>
<keyword evidence="4" id="KW-0645">Protease</keyword>
<evidence type="ECO:0000259" key="6">
    <source>
        <dbReference type="PROSITE" id="PS51767"/>
    </source>
</evidence>
<evidence type="ECO:0000256" key="5">
    <source>
        <dbReference type="SAM" id="SignalP"/>
    </source>
</evidence>
<name>A0AAD4E731_9AGAM</name>
<dbReference type="InterPro" id="IPR021109">
    <property type="entry name" value="Peptidase_aspartic_dom_sf"/>
</dbReference>
<dbReference type="EMBL" id="JABBWK010000031">
    <property type="protein sequence ID" value="KAG1899644.1"/>
    <property type="molecule type" value="Genomic_DNA"/>
</dbReference>
<dbReference type="PANTHER" id="PTHR47966">
    <property type="entry name" value="BETA-SITE APP-CLEAVING ENZYME, ISOFORM A-RELATED"/>
    <property type="match status" value="1"/>
</dbReference>
<comment type="similarity">
    <text evidence="1 4">Belongs to the peptidase A1 family.</text>
</comment>
<accession>A0AAD4E731</accession>
<feature type="signal peptide" evidence="5">
    <location>
        <begin position="1"/>
        <end position="18"/>
    </location>
</feature>
<feature type="chain" id="PRO_5041996817" evidence="5">
    <location>
        <begin position="19"/>
        <end position="414"/>
    </location>
</feature>
<evidence type="ECO:0000313" key="8">
    <source>
        <dbReference type="Proteomes" id="UP001195769"/>
    </source>
</evidence>
<dbReference type="CDD" id="cd05471">
    <property type="entry name" value="pepsin_like"/>
    <property type="match status" value="1"/>
</dbReference>
<sequence length="414" mass="44217">MAAASLLTILLLTLSITGSPVEVNNSPITLPIARRLSVLNGTINALEHDKARVAAFRLKDYNLKHDSHSIPIANLGTVYYVAVGIGSPATTYYLIVDTGTSNTWIGARTPYVPTSTSATTDEYVTVTYGAGSFSGMTYKDITRIEYTDTFDFGNGLTIAQQWIGVATETSGNFGEADGILGLGPVDLTRGSLTEDPDILVPTVTDNLHRQGTIHLEVVSISFEPTTSTQSMVNGQLTFGGTVRNKHGPITYTPRTTTTPASKYWGIDQSISYGSTTILSSTAGIVDVGTTFIHIATDAFDQYQSLTGGILDAATGLLLISSTQYGALQNLNFNIGGATFSLTPNGQIWPRILNTYIGGSSDAIYLVVNDLGTPSGKGFDFVNGYPFTERFYCIFDTSRSRVGFAPTSYTDATTN</sequence>
<gene>
    <name evidence="7" type="ORF">F5891DRAFT_1128864</name>
</gene>
<dbReference type="InterPro" id="IPR001969">
    <property type="entry name" value="Aspartic_peptidase_AS"/>
</dbReference>
<feature type="active site" evidence="3">
    <location>
        <position position="286"/>
    </location>
</feature>
<reference evidence="7" key="1">
    <citation type="journal article" date="2020" name="New Phytol.">
        <title>Comparative genomics reveals dynamic genome evolution in host specialist ectomycorrhizal fungi.</title>
        <authorList>
            <person name="Lofgren L.A."/>
            <person name="Nguyen N.H."/>
            <person name="Vilgalys R."/>
            <person name="Ruytinx J."/>
            <person name="Liao H.L."/>
            <person name="Branco S."/>
            <person name="Kuo A."/>
            <person name="LaButti K."/>
            <person name="Lipzen A."/>
            <person name="Andreopoulos W."/>
            <person name="Pangilinan J."/>
            <person name="Riley R."/>
            <person name="Hundley H."/>
            <person name="Na H."/>
            <person name="Barry K."/>
            <person name="Grigoriev I.V."/>
            <person name="Stajich J.E."/>
            <person name="Kennedy P.G."/>
        </authorList>
    </citation>
    <scope>NUCLEOTIDE SEQUENCE</scope>
    <source>
        <strain evidence="7">FC203</strain>
    </source>
</reference>
<dbReference type="PANTHER" id="PTHR47966:SF51">
    <property type="entry name" value="BETA-SITE APP-CLEAVING ENZYME, ISOFORM A-RELATED"/>
    <property type="match status" value="1"/>
</dbReference>
<organism evidence="7 8">
    <name type="scientific">Suillus fuscotomentosus</name>
    <dbReference type="NCBI Taxonomy" id="1912939"/>
    <lineage>
        <taxon>Eukaryota</taxon>
        <taxon>Fungi</taxon>
        <taxon>Dikarya</taxon>
        <taxon>Basidiomycota</taxon>
        <taxon>Agaricomycotina</taxon>
        <taxon>Agaricomycetes</taxon>
        <taxon>Agaricomycetidae</taxon>
        <taxon>Boletales</taxon>
        <taxon>Suillineae</taxon>
        <taxon>Suillaceae</taxon>
        <taxon>Suillus</taxon>
    </lineage>
</organism>